<evidence type="ECO:0000313" key="7">
    <source>
        <dbReference type="Proteomes" id="UP000095439"/>
    </source>
</evidence>
<keyword evidence="3 5" id="KW-1133">Transmembrane helix</keyword>
<evidence type="ECO:0000313" key="6">
    <source>
        <dbReference type="EMBL" id="CUN37610.1"/>
    </source>
</evidence>
<comment type="subcellular location">
    <subcellularLocation>
        <location evidence="1">Cell membrane</location>
        <topology evidence="1">Multi-pass membrane protein</topology>
    </subcellularLocation>
</comment>
<proteinExistence type="predicted"/>
<dbReference type="GO" id="GO:0005886">
    <property type="term" value="C:plasma membrane"/>
    <property type="evidence" value="ECO:0007669"/>
    <property type="project" value="UniProtKB-SubCell"/>
</dbReference>
<accession>A0A173WEW5</accession>
<evidence type="ECO:0000256" key="5">
    <source>
        <dbReference type="SAM" id="Phobius"/>
    </source>
</evidence>
<evidence type="ECO:0000256" key="4">
    <source>
        <dbReference type="ARBA" id="ARBA00023136"/>
    </source>
</evidence>
<dbReference type="InterPro" id="IPR036640">
    <property type="entry name" value="ABC1_TM_sf"/>
</dbReference>
<dbReference type="RefSeq" id="WP_055180142.1">
    <property type="nucleotide sequence ID" value="NZ_CABIWY010000001.1"/>
</dbReference>
<keyword evidence="4 5" id="KW-0472">Membrane</keyword>
<dbReference type="Proteomes" id="UP000095439">
    <property type="component" value="Unassembled WGS sequence"/>
</dbReference>
<feature type="transmembrane region" description="Helical" evidence="5">
    <location>
        <begin position="24"/>
        <end position="48"/>
    </location>
</feature>
<evidence type="ECO:0000256" key="1">
    <source>
        <dbReference type="ARBA" id="ARBA00004651"/>
    </source>
</evidence>
<dbReference type="GO" id="GO:0005524">
    <property type="term" value="F:ATP binding"/>
    <property type="evidence" value="ECO:0007669"/>
    <property type="project" value="InterPro"/>
</dbReference>
<evidence type="ECO:0000256" key="2">
    <source>
        <dbReference type="ARBA" id="ARBA00022692"/>
    </source>
</evidence>
<reference evidence="6 7" key="1">
    <citation type="submission" date="2015-09" db="EMBL/GenBank/DDBJ databases">
        <authorList>
            <consortium name="Pathogen Informatics"/>
        </authorList>
    </citation>
    <scope>NUCLEOTIDE SEQUENCE [LARGE SCALE GENOMIC DNA]</scope>
    <source>
        <strain evidence="6 7">2789STDY5608866</strain>
    </source>
</reference>
<gene>
    <name evidence="6" type="ORF">ERS852423_00220</name>
</gene>
<dbReference type="EMBL" id="CYYY01000001">
    <property type="protein sequence ID" value="CUN37610.1"/>
    <property type="molecule type" value="Genomic_DNA"/>
</dbReference>
<evidence type="ECO:0000256" key="3">
    <source>
        <dbReference type="ARBA" id="ARBA00022989"/>
    </source>
</evidence>
<name>A0A173WEW5_9FIRM</name>
<dbReference type="SUPFAM" id="SSF90123">
    <property type="entry name" value="ABC transporter transmembrane region"/>
    <property type="match status" value="1"/>
</dbReference>
<organism evidence="6 7">
    <name type="scientific">Dorea longicatena</name>
    <dbReference type="NCBI Taxonomy" id="88431"/>
    <lineage>
        <taxon>Bacteria</taxon>
        <taxon>Bacillati</taxon>
        <taxon>Bacillota</taxon>
        <taxon>Clostridia</taxon>
        <taxon>Lachnospirales</taxon>
        <taxon>Lachnospiraceae</taxon>
        <taxon>Dorea</taxon>
    </lineage>
</organism>
<protein>
    <submittedName>
        <fullName evidence="6">Uncharacterized protein</fullName>
    </submittedName>
</protein>
<sequence>MAEKTEKKPSSIQRLFEFAGNYKYLAVASWILAAISAFVALVPFYFIWRLIKEVLRVAPDYAKTQLMAADWSL</sequence>
<dbReference type="Gene3D" id="1.20.1560.10">
    <property type="entry name" value="ABC transporter type 1, transmembrane domain"/>
    <property type="match status" value="1"/>
</dbReference>
<keyword evidence="2 5" id="KW-0812">Transmembrane</keyword>
<dbReference type="AlphaFoldDB" id="A0A173WEW5"/>